<keyword evidence="4" id="KW-1185">Reference proteome</keyword>
<dbReference type="Proteomes" id="UP000696573">
    <property type="component" value="Unassembled WGS sequence"/>
</dbReference>
<feature type="transmembrane region" description="Helical" evidence="2">
    <location>
        <begin position="180"/>
        <end position="203"/>
    </location>
</feature>
<dbReference type="OrthoDB" id="5149734at2759"/>
<keyword evidence="2" id="KW-0472">Membrane</keyword>
<proteinExistence type="predicted"/>
<gene>
    <name evidence="3" type="ORF">CRHIZ90672A_00004249</name>
</gene>
<evidence type="ECO:0000256" key="1">
    <source>
        <dbReference type="SAM" id="MobiDB-lite"/>
    </source>
</evidence>
<feature type="region of interest" description="Disordered" evidence="1">
    <location>
        <begin position="1"/>
        <end position="24"/>
    </location>
</feature>
<sequence>MATSTVSAHGSHGGHLGPSLPNNPTLDKAARELINIKPLGSQDWHGMCALHCQQTRTFISVEAMQQIGLPVEDGGQYKCEWMLNDGVERVGIFQAVSGLGADVAFGVNWLDDGPAPATAISIDTTPHSPRNPLAGLITAGHSSTPSRQLLIDGHPARSGSQDCGDIGHQKQRHQDAPISMGPYGGLVLWPFLGCLALGSFYLWQKTRATR</sequence>
<accession>A0A9N9VFE9</accession>
<evidence type="ECO:0000313" key="4">
    <source>
        <dbReference type="Proteomes" id="UP000696573"/>
    </source>
</evidence>
<evidence type="ECO:0000256" key="2">
    <source>
        <dbReference type="SAM" id="Phobius"/>
    </source>
</evidence>
<organism evidence="3 4">
    <name type="scientific">Clonostachys rhizophaga</name>
    <dbReference type="NCBI Taxonomy" id="160324"/>
    <lineage>
        <taxon>Eukaryota</taxon>
        <taxon>Fungi</taxon>
        <taxon>Dikarya</taxon>
        <taxon>Ascomycota</taxon>
        <taxon>Pezizomycotina</taxon>
        <taxon>Sordariomycetes</taxon>
        <taxon>Hypocreomycetidae</taxon>
        <taxon>Hypocreales</taxon>
        <taxon>Bionectriaceae</taxon>
        <taxon>Clonostachys</taxon>
    </lineage>
</organism>
<keyword evidence="2" id="KW-1133">Transmembrane helix</keyword>
<comment type="caution">
    <text evidence="3">The sequence shown here is derived from an EMBL/GenBank/DDBJ whole genome shotgun (WGS) entry which is preliminary data.</text>
</comment>
<protein>
    <submittedName>
        <fullName evidence="3">Uncharacterized protein</fullName>
    </submittedName>
</protein>
<reference evidence="3" key="1">
    <citation type="submission" date="2021-10" db="EMBL/GenBank/DDBJ databases">
        <authorList>
            <person name="Piombo E."/>
        </authorList>
    </citation>
    <scope>NUCLEOTIDE SEQUENCE</scope>
</reference>
<dbReference type="AlphaFoldDB" id="A0A9N9VFE9"/>
<name>A0A9N9VFE9_9HYPO</name>
<keyword evidence="2" id="KW-0812">Transmembrane</keyword>
<evidence type="ECO:0000313" key="3">
    <source>
        <dbReference type="EMBL" id="CAH0022438.1"/>
    </source>
</evidence>
<dbReference type="EMBL" id="CABFNQ020000676">
    <property type="protein sequence ID" value="CAH0022438.1"/>
    <property type="molecule type" value="Genomic_DNA"/>
</dbReference>